<feature type="signal peptide" evidence="1">
    <location>
        <begin position="1"/>
        <end position="18"/>
    </location>
</feature>
<evidence type="ECO:0000313" key="2">
    <source>
        <dbReference type="EMBL" id="ACZ01747.1"/>
    </source>
</evidence>
<keyword evidence="3" id="KW-1185">Reference proteome</keyword>
<reference evidence="2 3" key="1">
    <citation type="journal article" date="2009" name="Stand. Genomic Sci.">
        <title>Complete genome sequence of Streptobacillus moniliformis type strain (9901T).</title>
        <authorList>
            <person name="Nolan M."/>
            <person name="Gronow S."/>
            <person name="Lapidus A."/>
            <person name="Ivanova N."/>
            <person name="Copeland A."/>
            <person name="Lucas S."/>
            <person name="Del Rio T.G."/>
            <person name="Chen F."/>
            <person name="Tice H."/>
            <person name="Pitluck S."/>
            <person name="Cheng J.F."/>
            <person name="Sims D."/>
            <person name="Meincke L."/>
            <person name="Bruce D."/>
            <person name="Goodwin L."/>
            <person name="Brettin T."/>
            <person name="Han C."/>
            <person name="Detter J.C."/>
            <person name="Ovchinikova G."/>
            <person name="Pati A."/>
            <person name="Mavromatis K."/>
            <person name="Mikhailova N."/>
            <person name="Chen A."/>
            <person name="Palaniappan K."/>
            <person name="Land M."/>
            <person name="Hauser L."/>
            <person name="Chang Y.J."/>
            <person name="Jeffries C.D."/>
            <person name="Rohde M."/>
            <person name="Sproer C."/>
            <person name="Goker M."/>
            <person name="Bristow J."/>
            <person name="Eisen J.A."/>
            <person name="Markowitz V."/>
            <person name="Hugenholtz P."/>
            <person name="Kyrpides N.C."/>
            <person name="Klenk H.P."/>
            <person name="Chain P."/>
        </authorList>
    </citation>
    <scope>NUCLEOTIDE SEQUENCE [LARGE SCALE GENOMIC DNA]</scope>
    <source>
        <strain evidence="3">ATCC 14647 / DSM 12112 / NCTC 10651 / 9901</strain>
    </source>
</reference>
<evidence type="ECO:0000313" key="3">
    <source>
        <dbReference type="Proteomes" id="UP000002072"/>
    </source>
</evidence>
<gene>
    <name evidence="2" type="ordered locus">Smon_1294</name>
</gene>
<dbReference type="AlphaFoldDB" id="D1AVI7"/>
<dbReference type="HOGENOM" id="CLU_1748645_0_0_0"/>
<organism evidence="2 3">
    <name type="scientific">Streptobacillus moniliformis (strain ATCC 14647 / DSM 12112 / NCTC 10651 / 9901)</name>
    <dbReference type="NCBI Taxonomy" id="519441"/>
    <lineage>
        <taxon>Bacteria</taxon>
        <taxon>Fusobacteriati</taxon>
        <taxon>Fusobacteriota</taxon>
        <taxon>Fusobacteriia</taxon>
        <taxon>Fusobacteriales</taxon>
        <taxon>Leptotrichiaceae</taxon>
        <taxon>Streptobacillus</taxon>
    </lineage>
</organism>
<name>D1AVI7_STRM9</name>
<dbReference type="EMBL" id="CP001779">
    <property type="protein sequence ID" value="ACZ01747.1"/>
    <property type="molecule type" value="Genomic_DNA"/>
</dbReference>
<dbReference type="STRING" id="519441.Smon_1294"/>
<evidence type="ECO:0000256" key="1">
    <source>
        <dbReference type="SAM" id="SignalP"/>
    </source>
</evidence>
<dbReference type="KEGG" id="smf:Smon_1294"/>
<dbReference type="GeneID" id="29674081"/>
<protein>
    <submittedName>
        <fullName evidence="2">Uncharacterized protein</fullName>
    </submittedName>
</protein>
<sequence>MKKLMVISAMLLTVSGFANSNAMPRTQKMMKIEKTQEHVHVMEDEIIYNFHSVKGEAHSHLLVILKGDHAFVRVDGMEYNLEKIVSASGEMFTNDDKTVVLGIKGTDSFIEINGKVANYFQVGRANKGYAKKMHEHKHEHDHDHDHDHK</sequence>
<dbReference type="OrthoDB" id="95543at2"/>
<accession>D1AVI7</accession>
<feature type="chain" id="PRO_5003020031" evidence="1">
    <location>
        <begin position="19"/>
        <end position="149"/>
    </location>
</feature>
<proteinExistence type="predicted"/>
<keyword evidence="1" id="KW-0732">Signal</keyword>
<dbReference type="RefSeq" id="WP_012859293.1">
    <property type="nucleotide sequence ID" value="NC_013515.1"/>
</dbReference>
<dbReference type="Proteomes" id="UP000002072">
    <property type="component" value="Chromosome"/>
</dbReference>